<gene>
    <name evidence="1" type="ORF">NVS88_20525</name>
</gene>
<dbReference type="PANTHER" id="PTHR36451:SF1">
    <property type="entry name" value="OMEGA-HYDROXY-BETA-DIHYDROMENAQUINONE-9 SULFOTRANSFERASE STF3"/>
    <property type="match status" value="1"/>
</dbReference>
<dbReference type="SUPFAM" id="SSF52540">
    <property type="entry name" value="P-loop containing nucleoside triphosphate hydrolases"/>
    <property type="match status" value="1"/>
</dbReference>
<evidence type="ECO:0000313" key="2">
    <source>
        <dbReference type="Proteomes" id="UP001152755"/>
    </source>
</evidence>
<protein>
    <submittedName>
        <fullName evidence="1">Sulfotransferase</fullName>
    </submittedName>
</protein>
<dbReference type="AlphaFoldDB" id="A0A9X4RFQ4"/>
<proteinExistence type="predicted"/>
<dbReference type="InterPro" id="IPR052736">
    <property type="entry name" value="Stf3_sulfotransferase"/>
</dbReference>
<sequence length="381" mass="43046">MTHDYDGIGSLEDLHQAARKRSGYDDFGSDDYLEGLRVLLESFEQEADLTPQGKVIARKMIIGALAGRLASEAGFAKYPEHVDVPIERPIFVVGLTRTGSTALHRLLGADPAHQGAEMWLAETPQPRPARDKWSENKDFVRSDAFYRARQRDEANLMKVHFMGSEEVEECWRLLQQTMLSTAFETVAYLPSYSRWLAEQDWTDTYARYKKNLQLIGLNDPARRWVLKSPSHVFAIDEIMTVFPDALFVRTFRDPQTSMASTFSLVEQGGHGMSKAFDREAIGRTQLDLWSRGNAQFNAARARNNPDQFIDVDYQDFISDAVGTVEQIYSKFDMPFTDAARTAVEVSHQASLADHRRPSHTYALEDFGVTTAEVDAKFAATV</sequence>
<dbReference type="PANTHER" id="PTHR36451">
    <property type="entry name" value="PAPS-DEPENDENT SULFOTRANSFERASE STF3"/>
    <property type="match status" value="1"/>
</dbReference>
<dbReference type="Proteomes" id="UP001152755">
    <property type="component" value="Unassembled WGS sequence"/>
</dbReference>
<keyword evidence="2" id="KW-1185">Reference proteome</keyword>
<dbReference type="RefSeq" id="WP_277830479.1">
    <property type="nucleotide sequence ID" value="NZ_JAAIVF010000001.1"/>
</dbReference>
<organism evidence="1 2">
    <name type="scientific">Speluncibacter jeojiensis</name>
    <dbReference type="NCBI Taxonomy" id="2710754"/>
    <lineage>
        <taxon>Bacteria</taxon>
        <taxon>Bacillati</taxon>
        <taxon>Actinomycetota</taxon>
        <taxon>Actinomycetes</taxon>
        <taxon>Mycobacteriales</taxon>
        <taxon>Speluncibacteraceae</taxon>
        <taxon>Speluncibacter</taxon>
    </lineage>
</organism>
<name>A0A9X4RFQ4_9ACTN</name>
<evidence type="ECO:0000313" key="1">
    <source>
        <dbReference type="EMBL" id="MDG3016943.1"/>
    </source>
</evidence>
<comment type="caution">
    <text evidence="1">The sequence shown here is derived from an EMBL/GenBank/DDBJ whole genome shotgun (WGS) entry which is preliminary data.</text>
</comment>
<dbReference type="Gene3D" id="3.40.50.300">
    <property type="entry name" value="P-loop containing nucleotide triphosphate hydrolases"/>
    <property type="match status" value="1"/>
</dbReference>
<reference evidence="1" key="1">
    <citation type="submission" date="2022-08" db="EMBL/GenBank/DDBJ databases">
        <title>Genome analysis of Corynebacteriales strain.</title>
        <authorList>
            <person name="Lee S.D."/>
        </authorList>
    </citation>
    <scope>NUCLEOTIDE SEQUENCE</scope>
    <source>
        <strain evidence="1">D3-21</strain>
    </source>
</reference>
<dbReference type="EMBL" id="JANRHA010000020">
    <property type="protein sequence ID" value="MDG3016943.1"/>
    <property type="molecule type" value="Genomic_DNA"/>
</dbReference>
<dbReference type="InterPro" id="IPR027417">
    <property type="entry name" value="P-loop_NTPase"/>
</dbReference>
<dbReference type="Pfam" id="PF13469">
    <property type="entry name" value="Sulfotransfer_3"/>
    <property type="match status" value="1"/>
</dbReference>
<accession>A0A9X4RFQ4</accession>